<reference evidence="2 3" key="1">
    <citation type="journal article" date="2023" name="Plants (Basel)">
        <title>Bridging the Gap: Combining Genomics and Transcriptomics Approaches to Understand Stylosanthes scabra, an Orphan Legume from the Brazilian Caatinga.</title>
        <authorList>
            <person name="Ferreira-Neto J.R.C."/>
            <person name="da Silva M.D."/>
            <person name="Binneck E."/>
            <person name="de Melo N.F."/>
            <person name="da Silva R.H."/>
            <person name="de Melo A.L.T.M."/>
            <person name="Pandolfi V."/>
            <person name="Bustamante F.O."/>
            <person name="Brasileiro-Vidal A.C."/>
            <person name="Benko-Iseppon A.M."/>
        </authorList>
    </citation>
    <scope>NUCLEOTIDE SEQUENCE [LARGE SCALE GENOMIC DNA]</scope>
    <source>
        <tissue evidence="2">Leaves</tissue>
    </source>
</reference>
<dbReference type="EMBL" id="JASCZI010242837">
    <property type="protein sequence ID" value="MED6212177.1"/>
    <property type="molecule type" value="Genomic_DNA"/>
</dbReference>
<sequence>MAHELFYFVVHPNGVIVRQENGASFESNGSVMFVHNRVYTLRELKQLILSHLGSKGGREIGNLAYRFQALTANDRLEYRPSWISEDSYVWMTFEVHKRVMDGKVMEFYAEVSHTGCSSSFRLFVPPTAIALSMLLALEDVAMRDYNSRGDSDYEDESSCASTEEDEEVPNTPTVGGPRLILPAPLPIPDLADVPSYFQQLDIDERFVEDPIMELVAVE</sequence>
<feature type="region of interest" description="Disordered" evidence="1">
    <location>
        <begin position="148"/>
        <end position="177"/>
    </location>
</feature>
<protein>
    <submittedName>
        <fullName evidence="2">Uncharacterized protein</fullName>
    </submittedName>
</protein>
<comment type="caution">
    <text evidence="2">The sequence shown here is derived from an EMBL/GenBank/DDBJ whole genome shotgun (WGS) entry which is preliminary data.</text>
</comment>
<accession>A0ABU6YP43</accession>
<keyword evidence="3" id="KW-1185">Reference proteome</keyword>
<evidence type="ECO:0000313" key="2">
    <source>
        <dbReference type="EMBL" id="MED6212177.1"/>
    </source>
</evidence>
<name>A0ABU6YP43_9FABA</name>
<feature type="compositionally biased region" description="Acidic residues" evidence="1">
    <location>
        <begin position="152"/>
        <end position="168"/>
    </location>
</feature>
<evidence type="ECO:0000313" key="3">
    <source>
        <dbReference type="Proteomes" id="UP001341840"/>
    </source>
</evidence>
<gene>
    <name evidence="2" type="ORF">PIB30_080677</name>
</gene>
<organism evidence="2 3">
    <name type="scientific">Stylosanthes scabra</name>
    <dbReference type="NCBI Taxonomy" id="79078"/>
    <lineage>
        <taxon>Eukaryota</taxon>
        <taxon>Viridiplantae</taxon>
        <taxon>Streptophyta</taxon>
        <taxon>Embryophyta</taxon>
        <taxon>Tracheophyta</taxon>
        <taxon>Spermatophyta</taxon>
        <taxon>Magnoliopsida</taxon>
        <taxon>eudicotyledons</taxon>
        <taxon>Gunneridae</taxon>
        <taxon>Pentapetalae</taxon>
        <taxon>rosids</taxon>
        <taxon>fabids</taxon>
        <taxon>Fabales</taxon>
        <taxon>Fabaceae</taxon>
        <taxon>Papilionoideae</taxon>
        <taxon>50 kb inversion clade</taxon>
        <taxon>dalbergioids sensu lato</taxon>
        <taxon>Dalbergieae</taxon>
        <taxon>Pterocarpus clade</taxon>
        <taxon>Stylosanthes</taxon>
    </lineage>
</organism>
<proteinExistence type="predicted"/>
<dbReference type="Proteomes" id="UP001341840">
    <property type="component" value="Unassembled WGS sequence"/>
</dbReference>
<evidence type="ECO:0000256" key="1">
    <source>
        <dbReference type="SAM" id="MobiDB-lite"/>
    </source>
</evidence>